<dbReference type="PATRIC" id="fig|796943.3.peg.1848"/>
<dbReference type="Pfam" id="PF19127">
    <property type="entry name" value="Choline_bind_3"/>
    <property type="match status" value="1"/>
</dbReference>
<dbReference type="RefSeq" id="WP_009535237.1">
    <property type="nucleotide sequence ID" value="NZ_KE148312.1"/>
</dbReference>
<evidence type="ECO:0000256" key="2">
    <source>
        <dbReference type="PROSITE-ProRule" id="PRU00591"/>
    </source>
</evidence>
<organism evidence="4 5">
    <name type="scientific">Oribacterium parvum ACB1</name>
    <dbReference type="NCBI Taxonomy" id="796943"/>
    <lineage>
        <taxon>Bacteria</taxon>
        <taxon>Bacillati</taxon>
        <taxon>Bacillota</taxon>
        <taxon>Clostridia</taxon>
        <taxon>Lachnospirales</taxon>
        <taxon>Lachnospiraceae</taxon>
        <taxon>Oribacterium</taxon>
    </lineage>
</organism>
<comment type="caution">
    <text evidence="4">The sequence shown here is derived from an EMBL/GenBank/DDBJ whole genome shotgun (WGS) entry which is preliminary data.</text>
</comment>
<dbReference type="Gene3D" id="2.10.270.10">
    <property type="entry name" value="Cholin Binding"/>
    <property type="match status" value="3"/>
</dbReference>
<dbReference type="EMBL" id="AFZC02000001">
    <property type="protein sequence ID" value="EHL10391.1"/>
    <property type="molecule type" value="Genomic_DNA"/>
</dbReference>
<reference evidence="4" key="2">
    <citation type="submission" date="2013-03" db="EMBL/GenBank/DDBJ databases">
        <title>The Genome Sequence of Oribacterium sp. ACB1.</title>
        <authorList>
            <consortium name="The Broad Institute Genomics Platform"/>
            <consortium name="The Broad Institute Genome Sequencing Center for Infectious Disease"/>
            <person name="Earl A."/>
            <person name="Ward D."/>
            <person name="Feldgarden M."/>
            <person name="Gevers D."/>
            <person name="Sizova M."/>
            <person name="Hazen A."/>
            <person name="Epstein S."/>
            <person name="Walker B."/>
            <person name="Young S."/>
            <person name="Zeng Q."/>
            <person name="Gargeya S."/>
            <person name="Fitzgerald M."/>
            <person name="Haas B."/>
            <person name="Abouelleil A."/>
            <person name="Allen A.W."/>
            <person name="Alvarado L."/>
            <person name="Arachchi H.M."/>
            <person name="Berlin A.M."/>
            <person name="Chapman S.B."/>
            <person name="Gainer-Dewar J."/>
            <person name="Goldberg J."/>
            <person name="Griggs A."/>
            <person name="Gujja S."/>
            <person name="Hansen M."/>
            <person name="Howarth C."/>
            <person name="Imamovic A."/>
            <person name="Ireland A."/>
            <person name="Larimer J."/>
            <person name="McCowan C."/>
            <person name="Murphy C."/>
            <person name="Pearson M."/>
            <person name="Poon T.W."/>
            <person name="Priest M."/>
            <person name="Roberts A."/>
            <person name="Saif S."/>
            <person name="Shea T."/>
            <person name="Sisk P."/>
            <person name="Sykes S."/>
            <person name="Wortman J."/>
            <person name="Nusbaum C."/>
            <person name="Birren B."/>
        </authorList>
    </citation>
    <scope>NUCLEOTIDE SEQUENCE [LARGE SCALE GENOMIC DNA]</scope>
    <source>
        <strain evidence="4">ACB1</strain>
    </source>
</reference>
<evidence type="ECO:0000256" key="1">
    <source>
        <dbReference type="ARBA" id="ARBA00022737"/>
    </source>
</evidence>
<sequence>MYRGFKVFLLSLSATALFSGAAFAAGWSTNEQGQQVYQNDNGSVATNTWIKITQNGKTEWYYATANGSLRQDGWQKIGDSYYYFDGNGLMQTGWVQEDRYYCDPSSGKMLSGWKLLPLPEGVTAEEGRKSSNNNYWFYFNQSTGEKLYAKDGRVTVKTIDDASYGFDENGIMVTGWAKTADGSPEISGYSYFAEKTEGKFKMGQRLSGTWYATVGPEGDGNLATGNVEWFYLKNNGHPAAGNNGVYEVQRVGDKRYLFNEKGNPVYGIQKGKTAANAPEAYYYCGKNKADSSVKTGKMNLVDGDGENITCFFDNSGKGATGIKQDYVYFNGRLQKADKGSHYQKITLPGQNRSYVINEAGRVMKSKTKYRDADGNKWSVNASGVITLDEGLDTVELLSPTVTDID</sequence>
<dbReference type="AlphaFoldDB" id="G9WPV8"/>
<keyword evidence="5" id="KW-1185">Reference proteome</keyword>
<keyword evidence="3" id="KW-0732">Signal</keyword>
<evidence type="ECO:0000256" key="3">
    <source>
        <dbReference type="SAM" id="SignalP"/>
    </source>
</evidence>
<dbReference type="STRING" id="796943.HMPREF9625_01391"/>
<feature type="signal peptide" evidence="3">
    <location>
        <begin position="1"/>
        <end position="24"/>
    </location>
</feature>
<evidence type="ECO:0008006" key="6">
    <source>
        <dbReference type="Google" id="ProtNLM"/>
    </source>
</evidence>
<dbReference type="HOGENOM" id="CLU_030404_1_0_9"/>
<feature type="chain" id="PRO_5003527918" description="Cell wall-binding repeat protein" evidence="3">
    <location>
        <begin position="25"/>
        <end position="405"/>
    </location>
</feature>
<gene>
    <name evidence="4" type="ORF">HMPREF9625_01391</name>
</gene>
<reference evidence="4" key="1">
    <citation type="submission" date="2011-08" db="EMBL/GenBank/DDBJ databases">
        <authorList>
            <consortium name="The Broad Institute Genome Sequencing Platform"/>
            <person name="Earl A."/>
            <person name="Ward D."/>
            <person name="Feldgarden M."/>
            <person name="Gevers D."/>
            <person name="Sizova M."/>
            <person name="Hazen A."/>
            <person name="Epstein S."/>
            <person name="Young S.K."/>
            <person name="Zeng Q."/>
            <person name="Gargeya S."/>
            <person name="Fitzgerald M."/>
            <person name="Haas B."/>
            <person name="Abouelleil A."/>
            <person name="Alvarado L."/>
            <person name="Arachchi H.M."/>
            <person name="Berlin A."/>
            <person name="Brown A."/>
            <person name="Chapman S.B."/>
            <person name="Chen Z."/>
            <person name="Dunbar C."/>
            <person name="Freedman E."/>
            <person name="Gearin G."/>
            <person name="Gellesch M."/>
            <person name="Goldberg J."/>
            <person name="Griggs A."/>
            <person name="Gujja S."/>
            <person name="Heiman D."/>
            <person name="Howarth C."/>
            <person name="Larson L."/>
            <person name="Lui A."/>
            <person name="MacDonald P.J.P."/>
            <person name="Montmayeur A."/>
            <person name="Murphy C."/>
            <person name="Neiman D."/>
            <person name="Pearson M."/>
            <person name="Priest M."/>
            <person name="Roberts A."/>
            <person name="Saif S."/>
            <person name="Shea T."/>
            <person name="Shenoy N."/>
            <person name="Sisk P."/>
            <person name="Stolte C."/>
            <person name="Sykes S."/>
            <person name="Wortman J."/>
            <person name="Nusbaum C."/>
            <person name="Birren B."/>
        </authorList>
    </citation>
    <scope>NUCLEOTIDE SEQUENCE</scope>
    <source>
        <strain evidence="4">ACB1</strain>
    </source>
</reference>
<accession>G9WPV8</accession>
<dbReference type="SUPFAM" id="SSF69360">
    <property type="entry name" value="Cell wall binding repeat"/>
    <property type="match status" value="1"/>
</dbReference>
<evidence type="ECO:0000313" key="5">
    <source>
        <dbReference type="Proteomes" id="UP000018461"/>
    </source>
</evidence>
<name>G9WPV8_9FIRM</name>
<dbReference type="InterPro" id="IPR018337">
    <property type="entry name" value="Cell_wall/Cho-bd_repeat"/>
</dbReference>
<keyword evidence="1" id="KW-0677">Repeat</keyword>
<evidence type="ECO:0000313" key="4">
    <source>
        <dbReference type="EMBL" id="EHL10391.1"/>
    </source>
</evidence>
<dbReference type="Proteomes" id="UP000018461">
    <property type="component" value="Unassembled WGS sequence"/>
</dbReference>
<dbReference type="PROSITE" id="PS51170">
    <property type="entry name" value="CW"/>
    <property type="match status" value="1"/>
</dbReference>
<proteinExistence type="predicted"/>
<protein>
    <recommendedName>
        <fullName evidence="6">Cell wall-binding repeat protein</fullName>
    </recommendedName>
</protein>
<feature type="repeat" description="Cell wall-binding" evidence="2">
    <location>
        <begin position="71"/>
        <end position="90"/>
    </location>
</feature>